<dbReference type="InterPro" id="IPR000415">
    <property type="entry name" value="Nitroreductase-like"/>
</dbReference>
<dbReference type="InterPro" id="IPR029479">
    <property type="entry name" value="Nitroreductase"/>
</dbReference>
<name>X0XUW4_9ZZZZ</name>
<reference evidence="2" key="1">
    <citation type="journal article" date="2014" name="Front. Microbiol.">
        <title>High frequency of phylogenetically diverse reductive dehalogenase-homologous genes in deep subseafloor sedimentary metagenomes.</title>
        <authorList>
            <person name="Kawai M."/>
            <person name="Futagami T."/>
            <person name="Toyoda A."/>
            <person name="Takaki Y."/>
            <person name="Nishi S."/>
            <person name="Hori S."/>
            <person name="Arai W."/>
            <person name="Tsubouchi T."/>
            <person name="Morono Y."/>
            <person name="Uchiyama I."/>
            <person name="Ito T."/>
            <person name="Fujiyama A."/>
            <person name="Inagaki F."/>
            <person name="Takami H."/>
        </authorList>
    </citation>
    <scope>NUCLEOTIDE SEQUENCE</scope>
    <source>
        <strain evidence="2">Expedition CK06-06</strain>
    </source>
</reference>
<dbReference type="EMBL" id="BARS01046170">
    <property type="protein sequence ID" value="GAG40388.1"/>
    <property type="molecule type" value="Genomic_DNA"/>
</dbReference>
<dbReference type="SUPFAM" id="SSF55469">
    <property type="entry name" value="FMN-dependent nitroreductase-like"/>
    <property type="match status" value="1"/>
</dbReference>
<feature type="domain" description="Nitroreductase" evidence="1">
    <location>
        <begin position="2"/>
        <end position="152"/>
    </location>
</feature>
<sequence length="201" mass="22076">MAKRMSTRSFNNSAVSDQLLSNVLWAAYGYTPEGKRTIDLFDNSTIIYVCRQDAAYKYIPENHSLQLWKAGDYSYVGQSDTAQVKICLVYDDNKATEYPAMAEIGKVGQNIYLQSISNNLGTVTTGTAATECQTALELPQNEHSKIIMPLGYPSVPYDFSNVSLPASNLPEVEESGVGLEHALSTLTTETLWSSSPINAQE</sequence>
<proteinExistence type="predicted"/>
<dbReference type="Gene3D" id="3.40.109.10">
    <property type="entry name" value="NADH Oxidase"/>
    <property type="match status" value="1"/>
</dbReference>
<accession>X0XUW4</accession>
<gene>
    <name evidence="2" type="ORF">S01H1_69524</name>
</gene>
<feature type="non-terminal residue" evidence="2">
    <location>
        <position position="201"/>
    </location>
</feature>
<dbReference type="Pfam" id="PF00881">
    <property type="entry name" value="Nitroreductase"/>
    <property type="match status" value="1"/>
</dbReference>
<evidence type="ECO:0000313" key="2">
    <source>
        <dbReference type="EMBL" id="GAG40388.1"/>
    </source>
</evidence>
<comment type="caution">
    <text evidence="2">The sequence shown here is derived from an EMBL/GenBank/DDBJ whole genome shotgun (WGS) entry which is preliminary data.</text>
</comment>
<evidence type="ECO:0000259" key="1">
    <source>
        <dbReference type="Pfam" id="PF00881"/>
    </source>
</evidence>
<dbReference type="AlphaFoldDB" id="X0XUW4"/>
<dbReference type="GO" id="GO:0016491">
    <property type="term" value="F:oxidoreductase activity"/>
    <property type="evidence" value="ECO:0007669"/>
    <property type="project" value="InterPro"/>
</dbReference>
<organism evidence="2">
    <name type="scientific">marine sediment metagenome</name>
    <dbReference type="NCBI Taxonomy" id="412755"/>
    <lineage>
        <taxon>unclassified sequences</taxon>
        <taxon>metagenomes</taxon>
        <taxon>ecological metagenomes</taxon>
    </lineage>
</organism>
<protein>
    <recommendedName>
        <fullName evidence="1">Nitroreductase domain-containing protein</fullName>
    </recommendedName>
</protein>